<evidence type="ECO:0000313" key="2">
    <source>
        <dbReference type="EMBL" id="SEJ63115.1"/>
    </source>
</evidence>
<sequence>MSMTDKVRADARTALFDVLSDTGTGMLGVKNADPHMQPMTHHADRDTAELWFITSSDTDLVRAMGRGAEAHYCLTKGDGTFYACLSGRFEPSVDTARLDDVWTAAAAAWFDAGRDGFDVRLLRLALRDAAIWTATDSAVTFGLEIARARFDADKKPDLGARRIVTFADA</sequence>
<dbReference type="InterPro" id="IPR038725">
    <property type="entry name" value="YdaG_split_barrel_FMN-bd"/>
</dbReference>
<keyword evidence="3" id="KW-1185">Reference proteome</keyword>
<evidence type="ECO:0000313" key="3">
    <source>
        <dbReference type="Proteomes" id="UP000182932"/>
    </source>
</evidence>
<dbReference type="PANTHER" id="PTHR34818">
    <property type="entry name" value="PROTEIN BLI-3"/>
    <property type="match status" value="1"/>
</dbReference>
<feature type="domain" description="General stress protein FMN-binding split barrel" evidence="1">
    <location>
        <begin position="11"/>
        <end position="153"/>
    </location>
</feature>
<dbReference type="PANTHER" id="PTHR34818:SF1">
    <property type="entry name" value="PROTEIN BLI-3"/>
    <property type="match status" value="1"/>
</dbReference>
<gene>
    <name evidence="2" type="ORF">SAMN04487940_10853</name>
</gene>
<dbReference type="Pfam" id="PF16242">
    <property type="entry name" value="Pyrid_ox_like"/>
    <property type="match status" value="1"/>
</dbReference>
<name>A0A975ZNR4_9RHOB</name>
<dbReference type="Gene3D" id="2.30.110.10">
    <property type="entry name" value="Electron Transport, Fmn-binding Protein, Chain A"/>
    <property type="match status" value="1"/>
</dbReference>
<organism evidence="2 3">
    <name type="scientific">Marinovum algicola</name>
    <dbReference type="NCBI Taxonomy" id="42444"/>
    <lineage>
        <taxon>Bacteria</taxon>
        <taxon>Pseudomonadati</taxon>
        <taxon>Pseudomonadota</taxon>
        <taxon>Alphaproteobacteria</taxon>
        <taxon>Rhodobacterales</taxon>
        <taxon>Roseobacteraceae</taxon>
        <taxon>Marinovum</taxon>
    </lineage>
</organism>
<accession>A0A975ZNR4</accession>
<comment type="caution">
    <text evidence="2">The sequence shown here is derived from an EMBL/GenBank/DDBJ whole genome shotgun (WGS) entry which is preliminary data.</text>
</comment>
<dbReference type="InterPro" id="IPR052917">
    <property type="entry name" value="Stress-Dev_Protein"/>
</dbReference>
<evidence type="ECO:0000259" key="1">
    <source>
        <dbReference type="Pfam" id="PF16242"/>
    </source>
</evidence>
<dbReference type="SUPFAM" id="SSF50475">
    <property type="entry name" value="FMN-binding split barrel"/>
    <property type="match status" value="1"/>
</dbReference>
<dbReference type="EMBL" id="FNYY01000008">
    <property type="protein sequence ID" value="SEJ63115.1"/>
    <property type="molecule type" value="Genomic_DNA"/>
</dbReference>
<dbReference type="RefSeq" id="WP_074836885.1">
    <property type="nucleotide sequence ID" value="NZ_CP167091.1"/>
</dbReference>
<reference evidence="2 3" key="1">
    <citation type="submission" date="2016-10" db="EMBL/GenBank/DDBJ databases">
        <authorList>
            <person name="Varghese N."/>
            <person name="Submissions S."/>
        </authorList>
    </citation>
    <scope>NUCLEOTIDE SEQUENCE [LARGE SCALE GENOMIC DNA]</scope>
    <source>
        <strain evidence="2 3">FF3</strain>
    </source>
</reference>
<dbReference type="InterPro" id="IPR012349">
    <property type="entry name" value="Split_barrel_FMN-bd"/>
</dbReference>
<dbReference type="AlphaFoldDB" id="A0A975ZNR4"/>
<dbReference type="GeneID" id="80818724"/>
<protein>
    <submittedName>
        <fullName evidence="2">General stress protein 26</fullName>
    </submittedName>
</protein>
<dbReference type="Proteomes" id="UP000182932">
    <property type="component" value="Unassembled WGS sequence"/>
</dbReference>
<proteinExistence type="predicted"/>